<evidence type="ECO:0000256" key="2">
    <source>
        <dbReference type="ARBA" id="ARBA00022801"/>
    </source>
</evidence>
<dbReference type="EMBL" id="MIND01000018">
    <property type="protein sequence ID" value="POF88209.1"/>
    <property type="molecule type" value="Genomic_DNA"/>
</dbReference>
<keyword evidence="1" id="KW-0540">Nuclease</keyword>
<evidence type="ECO:0000256" key="5">
    <source>
        <dbReference type="SAM" id="MobiDB-lite"/>
    </source>
</evidence>
<dbReference type="PANTHER" id="PTHR41286:SF1">
    <property type="entry name" value="HNH NUCLEASE YAJD-RELATED"/>
    <property type="match status" value="1"/>
</dbReference>
<evidence type="ECO:0000259" key="6">
    <source>
        <dbReference type="SMART" id="SM00507"/>
    </source>
</evidence>
<dbReference type="SMART" id="SM00507">
    <property type="entry name" value="HNHc"/>
    <property type="match status" value="1"/>
</dbReference>
<sequence length="104" mass="11985">MASTSPWHHLYKDKRWYRLRWHQLQAEPTCRLCRALGTVEAANTVDHIKPHKGDENLFFDASNLQSLCKPCHDGAKQRQERTGILPGHDVSGLPVDPNHHWNRG</sequence>
<evidence type="ECO:0000313" key="8">
    <source>
        <dbReference type="Proteomes" id="UP000237194"/>
    </source>
</evidence>
<gene>
    <name evidence="7" type="ORF">BGP80_09600</name>
</gene>
<dbReference type="Pfam" id="PF01844">
    <property type="entry name" value="HNH"/>
    <property type="match status" value="1"/>
</dbReference>
<keyword evidence="7" id="KW-0255">Endonuclease</keyword>
<dbReference type="GO" id="GO:0016787">
    <property type="term" value="F:hydrolase activity"/>
    <property type="evidence" value="ECO:0007669"/>
    <property type="project" value="UniProtKB-KW"/>
</dbReference>
<evidence type="ECO:0000256" key="3">
    <source>
        <dbReference type="ARBA" id="ARBA00038412"/>
    </source>
</evidence>
<accession>A0A2S3WB95</accession>
<dbReference type="Gene3D" id="1.10.30.50">
    <property type="match status" value="1"/>
</dbReference>
<dbReference type="RefSeq" id="WP_103436415.1">
    <property type="nucleotide sequence ID" value="NZ_MIND01000018.1"/>
</dbReference>
<dbReference type="GO" id="GO:0008270">
    <property type="term" value="F:zinc ion binding"/>
    <property type="evidence" value="ECO:0007669"/>
    <property type="project" value="InterPro"/>
</dbReference>
<proteinExistence type="inferred from homology"/>
<name>A0A2S3WB95_PSEPU</name>
<dbReference type="InterPro" id="IPR002711">
    <property type="entry name" value="HNH"/>
</dbReference>
<evidence type="ECO:0000256" key="1">
    <source>
        <dbReference type="ARBA" id="ARBA00022722"/>
    </source>
</evidence>
<feature type="region of interest" description="Disordered" evidence="5">
    <location>
        <begin position="78"/>
        <end position="104"/>
    </location>
</feature>
<comment type="caution">
    <text evidence="7">The sequence shown here is derived from an EMBL/GenBank/DDBJ whole genome shotgun (WGS) entry which is preliminary data.</text>
</comment>
<protein>
    <recommendedName>
        <fullName evidence="4">Putative HNH nuclease YajD</fullName>
    </recommendedName>
</protein>
<dbReference type="InterPro" id="IPR003615">
    <property type="entry name" value="HNH_nuc"/>
</dbReference>
<feature type="domain" description="HNH nuclease" evidence="6">
    <location>
        <begin position="18"/>
        <end position="73"/>
    </location>
</feature>
<reference evidence="7 8" key="2">
    <citation type="submission" date="2018-03" db="EMBL/GenBank/DDBJ databases">
        <title>Draft genome of Pseudomonas putida strain KT-27.</title>
        <authorList>
            <person name="Yoshizawa S."/>
            <person name="Khan N.H."/>
            <person name="Nishimura M."/>
            <person name="Chiura H.X."/>
            <person name="Ogura Y."/>
            <person name="Hayashi T."/>
            <person name="Kogure K."/>
        </authorList>
    </citation>
    <scope>NUCLEOTIDE SEQUENCE [LARGE SCALE GENOMIC DNA]</scope>
    <source>
        <strain evidence="7 8">KT-27</strain>
    </source>
</reference>
<comment type="similarity">
    <text evidence="3">Belongs to the HNH nuclease family.</text>
</comment>
<keyword evidence="2" id="KW-0378">Hydrolase</keyword>
<organism evidence="7 8">
    <name type="scientific">Pseudomonas putida</name>
    <name type="common">Arthrobacter siderocapsulatus</name>
    <dbReference type="NCBI Taxonomy" id="303"/>
    <lineage>
        <taxon>Bacteria</taxon>
        <taxon>Pseudomonadati</taxon>
        <taxon>Pseudomonadota</taxon>
        <taxon>Gammaproteobacteria</taxon>
        <taxon>Pseudomonadales</taxon>
        <taxon>Pseudomonadaceae</taxon>
        <taxon>Pseudomonas</taxon>
    </lineage>
</organism>
<dbReference type="GO" id="GO:0003676">
    <property type="term" value="F:nucleic acid binding"/>
    <property type="evidence" value="ECO:0007669"/>
    <property type="project" value="InterPro"/>
</dbReference>
<dbReference type="CDD" id="cd00085">
    <property type="entry name" value="HNHc"/>
    <property type="match status" value="1"/>
</dbReference>
<dbReference type="GO" id="GO:0005829">
    <property type="term" value="C:cytosol"/>
    <property type="evidence" value="ECO:0007669"/>
    <property type="project" value="TreeGrafter"/>
</dbReference>
<dbReference type="GO" id="GO:0004519">
    <property type="term" value="F:endonuclease activity"/>
    <property type="evidence" value="ECO:0007669"/>
    <property type="project" value="UniProtKB-KW"/>
</dbReference>
<evidence type="ECO:0000256" key="4">
    <source>
        <dbReference type="ARBA" id="ARBA00040194"/>
    </source>
</evidence>
<dbReference type="Proteomes" id="UP000237194">
    <property type="component" value="Unassembled WGS sequence"/>
</dbReference>
<evidence type="ECO:0000313" key="7">
    <source>
        <dbReference type="EMBL" id="POF88209.1"/>
    </source>
</evidence>
<dbReference type="PANTHER" id="PTHR41286">
    <property type="entry name" value="HNH NUCLEASE YAJD-RELATED"/>
    <property type="match status" value="1"/>
</dbReference>
<dbReference type="AlphaFoldDB" id="A0A2S3WB95"/>
<reference evidence="7 8" key="1">
    <citation type="submission" date="2016-08" db="EMBL/GenBank/DDBJ databases">
        <authorList>
            <person name="Seilhamer J.J."/>
        </authorList>
    </citation>
    <scope>NUCLEOTIDE SEQUENCE [LARGE SCALE GENOMIC DNA]</scope>
    <source>
        <strain evidence="7 8">KT-27</strain>
    </source>
</reference>